<proteinExistence type="predicted"/>
<evidence type="ECO:0000313" key="2">
    <source>
        <dbReference type="Proteomes" id="UP001497623"/>
    </source>
</evidence>
<dbReference type="EMBL" id="CAXKWB010044656">
    <property type="protein sequence ID" value="CAL4161066.1"/>
    <property type="molecule type" value="Genomic_DNA"/>
</dbReference>
<evidence type="ECO:0000313" key="1">
    <source>
        <dbReference type="EMBL" id="CAL4161066.1"/>
    </source>
</evidence>
<organism evidence="1 2">
    <name type="scientific">Meganyctiphanes norvegica</name>
    <name type="common">Northern krill</name>
    <name type="synonym">Thysanopoda norvegica</name>
    <dbReference type="NCBI Taxonomy" id="48144"/>
    <lineage>
        <taxon>Eukaryota</taxon>
        <taxon>Metazoa</taxon>
        <taxon>Ecdysozoa</taxon>
        <taxon>Arthropoda</taxon>
        <taxon>Crustacea</taxon>
        <taxon>Multicrustacea</taxon>
        <taxon>Malacostraca</taxon>
        <taxon>Eumalacostraca</taxon>
        <taxon>Eucarida</taxon>
        <taxon>Euphausiacea</taxon>
        <taxon>Euphausiidae</taxon>
        <taxon>Meganyctiphanes</taxon>
    </lineage>
</organism>
<protein>
    <submittedName>
        <fullName evidence="1">Uncharacterized protein</fullName>
    </submittedName>
</protein>
<comment type="caution">
    <text evidence="1">The sequence shown here is derived from an EMBL/GenBank/DDBJ whole genome shotgun (WGS) entry which is preliminary data.</text>
</comment>
<accession>A0AAV2S5G1</accession>
<keyword evidence="2" id="KW-1185">Reference proteome</keyword>
<dbReference type="SUPFAM" id="SSF51092">
    <property type="entry name" value="Vitelline membrane outer protein-I (VMO-I)"/>
    <property type="match status" value="1"/>
</dbReference>
<reference evidence="1 2" key="1">
    <citation type="submission" date="2024-05" db="EMBL/GenBank/DDBJ databases">
        <authorList>
            <person name="Wallberg A."/>
        </authorList>
    </citation>
    <scope>NUCLEOTIDE SEQUENCE [LARGE SCALE GENOMIC DNA]</scope>
</reference>
<feature type="non-terminal residue" evidence="1">
    <location>
        <position position="140"/>
    </location>
</feature>
<dbReference type="Gene3D" id="2.100.10.20">
    <property type="entry name" value="Vitelline membrane outer layer protein I (VOMI)"/>
    <property type="match status" value="1"/>
</dbReference>
<dbReference type="InterPro" id="IPR036706">
    <property type="entry name" value="VOMI_sf"/>
</dbReference>
<dbReference type="AlphaFoldDB" id="A0AAV2S5G1"/>
<dbReference type="Proteomes" id="UP001497623">
    <property type="component" value="Unassembled WGS sequence"/>
</dbReference>
<gene>
    <name evidence="1" type="ORF">MNOR_LOCUS32587</name>
</gene>
<sequence length="140" mass="15428">DILEEWRDKVTCRNRYMKGFRARSFKTTGLTGLQLFCEKSTGPIGGGPGVGTFLSEDIQRCPTGMAIKGIRARLDKETAERLTDLMDVEIYCVSTKFTGTAECLTSENWDPCGNHSSYATTTSCATPDSYFYHIVIGSSS</sequence>
<name>A0AAV2S5G1_MEGNR</name>
<feature type="non-terminal residue" evidence="1">
    <location>
        <position position="1"/>
    </location>
</feature>